<dbReference type="InterPro" id="IPR001304">
    <property type="entry name" value="C-type_lectin-like"/>
</dbReference>
<dbReference type="Pfam" id="PF00059">
    <property type="entry name" value="Lectin_C"/>
    <property type="match status" value="1"/>
</dbReference>
<dbReference type="SUPFAM" id="SSF56436">
    <property type="entry name" value="C-type lectin-like"/>
    <property type="match status" value="1"/>
</dbReference>
<dbReference type="PROSITE" id="PS50948">
    <property type="entry name" value="PAN"/>
    <property type="match status" value="1"/>
</dbReference>
<keyword evidence="1" id="KW-0732">Signal</keyword>
<dbReference type="HOGENOM" id="CLU_106885_0_0_1"/>
<feature type="domain" description="C-type lectin" evidence="2">
    <location>
        <begin position="119"/>
        <end position="241"/>
    </location>
</feature>
<dbReference type="KEGG" id="lgi:LOTGIDRAFT_157850"/>
<reference evidence="4 5" key="1">
    <citation type="journal article" date="2013" name="Nature">
        <title>Insights into bilaterian evolution from three spiralian genomes.</title>
        <authorList>
            <person name="Simakov O."/>
            <person name="Marletaz F."/>
            <person name="Cho S.J."/>
            <person name="Edsinger-Gonzales E."/>
            <person name="Havlak P."/>
            <person name="Hellsten U."/>
            <person name="Kuo D.H."/>
            <person name="Larsson T."/>
            <person name="Lv J."/>
            <person name="Arendt D."/>
            <person name="Savage R."/>
            <person name="Osoegawa K."/>
            <person name="de Jong P."/>
            <person name="Grimwood J."/>
            <person name="Chapman J.A."/>
            <person name="Shapiro H."/>
            <person name="Aerts A."/>
            <person name="Otillar R.P."/>
            <person name="Terry A.Y."/>
            <person name="Boore J.L."/>
            <person name="Grigoriev I.V."/>
            <person name="Lindberg D.R."/>
            <person name="Seaver E.C."/>
            <person name="Weisblat D.A."/>
            <person name="Putnam N.H."/>
            <person name="Rokhsar D.S."/>
        </authorList>
    </citation>
    <scope>NUCLEOTIDE SEQUENCE [LARGE SCALE GENOMIC DNA]</scope>
</reference>
<dbReference type="InterPro" id="IPR016187">
    <property type="entry name" value="CTDL_fold"/>
</dbReference>
<organism evidence="4 5">
    <name type="scientific">Lottia gigantea</name>
    <name type="common">Giant owl limpet</name>
    <dbReference type="NCBI Taxonomy" id="225164"/>
    <lineage>
        <taxon>Eukaryota</taxon>
        <taxon>Metazoa</taxon>
        <taxon>Spiralia</taxon>
        <taxon>Lophotrochozoa</taxon>
        <taxon>Mollusca</taxon>
        <taxon>Gastropoda</taxon>
        <taxon>Patellogastropoda</taxon>
        <taxon>Lottioidea</taxon>
        <taxon>Lottiidae</taxon>
        <taxon>Lottia</taxon>
    </lineage>
</organism>
<evidence type="ECO:0000256" key="1">
    <source>
        <dbReference type="SAM" id="SignalP"/>
    </source>
</evidence>
<feature type="chain" id="PRO_5004716962" description="C-type lectin domain-containing protein" evidence="1">
    <location>
        <begin position="24"/>
        <end position="258"/>
    </location>
</feature>
<dbReference type="CDD" id="cd00037">
    <property type="entry name" value="CLECT"/>
    <property type="match status" value="1"/>
</dbReference>
<dbReference type="OMA" id="PSEWIPG"/>
<name>V4A9B0_LOTGI</name>
<dbReference type="GeneID" id="20237520"/>
<dbReference type="Gene3D" id="3.50.4.10">
    <property type="entry name" value="Hepatocyte Growth Factor"/>
    <property type="match status" value="1"/>
</dbReference>
<evidence type="ECO:0000259" key="2">
    <source>
        <dbReference type="PROSITE" id="PS50041"/>
    </source>
</evidence>
<dbReference type="Proteomes" id="UP000030746">
    <property type="component" value="Unassembled WGS sequence"/>
</dbReference>
<keyword evidence="5" id="KW-1185">Reference proteome</keyword>
<protein>
    <recommendedName>
        <fullName evidence="6">C-type lectin domain-containing protein</fullName>
    </recommendedName>
</protein>
<dbReference type="SMART" id="SM00034">
    <property type="entry name" value="CLECT"/>
    <property type="match status" value="1"/>
</dbReference>
<sequence length="258" mass="29409">MYKVSKLNCILLGILLKVSCVYSEDCMDSVYMKIQYTTKLIDSYIDIKNKVSSAYECLKLCRNRATCKSVGIETSSMDCYLYAGRVYAGLRGTIKSDIIYYWLLEHECPLHLGYSEDPTSKICTKYYPTEVIWSLAQETCEGEGGMLLMVDNLDSRRVATDYVTSGVLKEWTFLGSKRNLEDPADWKWFNGVPVNTSWIILDSNEEPEEPDCMTLKVTDKDVNPMVLQSHGCFFTEGFICQVPTKQNYLPTLSPTVIR</sequence>
<feature type="domain" description="Apple" evidence="3">
    <location>
        <begin position="26"/>
        <end position="108"/>
    </location>
</feature>
<feature type="signal peptide" evidence="1">
    <location>
        <begin position="1"/>
        <end position="23"/>
    </location>
</feature>
<dbReference type="PROSITE" id="PS50041">
    <property type="entry name" value="C_TYPE_LECTIN_2"/>
    <property type="match status" value="1"/>
</dbReference>
<accession>V4A9B0</accession>
<dbReference type="InterPro" id="IPR016186">
    <property type="entry name" value="C-type_lectin-like/link_sf"/>
</dbReference>
<evidence type="ECO:0000259" key="3">
    <source>
        <dbReference type="PROSITE" id="PS50948"/>
    </source>
</evidence>
<evidence type="ECO:0000313" key="4">
    <source>
        <dbReference type="EMBL" id="ESP00574.1"/>
    </source>
</evidence>
<proteinExistence type="predicted"/>
<dbReference type="OrthoDB" id="418245at2759"/>
<dbReference type="Gene3D" id="3.10.100.10">
    <property type="entry name" value="Mannose-Binding Protein A, subunit A"/>
    <property type="match status" value="1"/>
</dbReference>
<dbReference type="RefSeq" id="XP_009048693.1">
    <property type="nucleotide sequence ID" value="XM_009050445.1"/>
</dbReference>
<dbReference type="EMBL" id="KB200701">
    <property type="protein sequence ID" value="ESP00574.1"/>
    <property type="molecule type" value="Genomic_DNA"/>
</dbReference>
<evidence type="ECO:0008006" key="6">
    <source>
        <dbReference type="Google" id="ProtNLM"/>
    </source>
</evidence>
<gene>
    <name evidence="4" type="ORF">LOTGIDRAFT_157850</name>
</gene>
<evidence type="ECO:0000313" key="5">
    <source>
        <dbReference type="Proteomes" id="UP000030746"/>
    </source>
</evidence>
<dbReference type="AlphaFoldDB" id="V4A9B0"/>
<dbReference type="CTD" id="20237520"/>
<dbReference type="InterPro" id="IPR003609">
    <property type="entry name" value="Pan_app"/>
</dbReference>
<dbReference type="Pfam" id="PF00024">
    <property type="entry name" value="PAN_1"/>
    <property type="match status" value="1"/>
</dbReference>